<evidence type="ECO:0000259" key="10">
    <source>
        <dbReference type="Pfam" id="PF08323"/>
    </source>
</evidence>
<comment type="function">
    <text evidence="2 8">Synthesizes alpha-1,4-glucan chains using ADP-glucose.</text>
</comment>
<dbReference type="AlphaFoldDB" id="A0A090EF60"/>
<dbReference type="PANTHER" id="PTHR45825">
    <property type="entry name" value="GRANULE-BOUND STARCH SYNTHASE 1, CHLOROPLASTIC/AMYLOPLASTIC"/>
    <property type="match status" value="1"/>
</dbReference>
<evidence type="ECO:0000256" key="4">
    <source>
        <dbReference type="ARBA" id="ARBA00010281"/>
    </source>
</evidence>
<evidence type="ECO:0000313" key="12">
    <source>
        <dbReference type="Proteomes" id="UP000045285"/>
    </source>
</evidence>
<feature type="binding site" evidence="8">
    <location>
        <position position="15"/>
    </location>
    <ligand>
        <name>ADP-alpha-D-glucose</name>
        <dbReference type="ChEBI" id="CHEBI:57498"/>
    </ligand>
</feature>
<evidence type="ECO:0000256" key="2">
    <source>
        <dbReference type="ARBA" id="ARBA00002764"/>
    </source>
</evidence>
<evidence type="ECO:0000256" key="7">
    <source>
        <dbReference type="ARBA" id="ARBA00023056"/>
    </source>
</evidence>
<dbReference type="Gene3D" id="3.40.50.2000">
    <property type="entry name" value="Glycogen Phosphorylase B"/>
    <property type="match status" value="2"/>
</dbReference>
<dbReference type="GO" id="GO:0005978">
    <property type="term" value="P:glycogen biosynthetic process"/>
    <property type="evidence" value="ECO:0007669"/>
    <property type="project" value="UniProtKB-UniRule"/>
</dbReference>
<dbReference type="Pfam" id="PF08323">
    <property type="entry name" value="Glyco_transf_5"/>
    <property type="match status" value="1"/>
</dbReference>
<evidence type="ECO:0000256" key="1">
    <source>
        <dbReference type="ARBA" id="ARBA00001478"/>
    </source>
</evidence>
<dbReference type="Pfam" id="PF00534">
    <property type="entry name" value="Glycos_transf_1"/>
    <property type="match status" value="1"/>
</dbReference>
<feature type="domain" description="Starch synthase catalytic" evidence="10">
    <location>
        <begin position="2"/>
        <end position="235"/>
    </location>
</feature>
<dbReference type="STRING" id="69974.MPLDJ20_80257"/>
<keyword evidence="7 8" id="KW-0320">Glycogen biosynthesis</keyword>
<keyword evidence="12" id="KW-1185">Reference proteome</keyword>
<dbReference type="GO" id="GO:0009011">
    <property type="term" value="F:alpha-1,4-glucan glucosyltransferase (ADP-glucose donor) activity"/>
    <property type="evidence" value="ECO:0007669"/>
    <property type="project" value="UniProtKB-UniRule"/>
</dbReference>
<dbReference type="GO" id="GO:0005829">
    <property type="term" value="C:cytosol"/>
    <property type="evidence" value="ECO:0007669"/>
    <property type="project" value="TreeGrafter"/>
</dbReference>
<dbReference type="InterPro" id="IPR013534">
    <property type="entry name" value="Starch_synth_cat_dom"/>
</dbReference>
<sequence>MQVLSVTPEIFPLIKTGGLADVTGALPIALAGKGVAMRTLVPGYPVVMAAFAKKKPVYQYPLLQGGKAAIHAVKIGDLDLFILDAPHLFDRQGGPYGTASGADWPDNWRRFAALSQAGGDIAGGAISGYQPDIVHAHDWQSAMTLAYMRYGKAVGVPSLITVHNLAFQGQFGAGIFGELGLPGVAMQLDGVEYYGGVGFLKAGLQAAWAITTVSPTYAQEIRSPEFGMGLDGLINMRASDLYGIVNGIDVDIWNPQTDKHLVANYSAETLASRAKNRKAVEERFGLEADGSPIVCVVSRLTWQKGMDILAAVVDGIVQRGARLAILGSGDAGLEGSLLAAAARHRGRVGVVVGYDEGLSHVMQGGCDAIIIPSRFEPCGLTQLYGLRYGCVPVVARTGGLADTIIDANEAALSAGVATGFQFAPNNGGALLHAIRRLVEAHARPETWASIQRQGMKADVSWDKSAEKYVELYRLLLSKRAA</sequence>
<name>A0A090EF60_MESPL</name>
<dbReference type="InterPro" id="IPR001296">
    <property type="entry name" value="Glyco_trans_1"/>
</dbReference>
<evidence type="ECO:0000256" key="5">
    <source>
        <dbReference type="ARBA" id="ARBA00022676"/>
    </source>
</evidence>
<protein>
    <recommendedName>
        <fullName evidence="8">Glycogen synthase</fullName>
        <ecNumber evidence="8">2.4.1.21</ecNumber>
    </recommendedName>
    <alternativeName>
        <fullName evidence="8">Starch [bacterial glycogen] synthase</fullName>
    </alternativeName>
</protein>
<dbReference type="EMBL" id="CCMZ01000076">
    <property type="protein sequence ID" value="CDX29017.1"/>
    <property type="molecule type" value="Genomic_DNA"/>
</dbReference>
<gene>
    <name evidence="8 11" type="primary">glgA</name>
    <name evidence="11" type="ORF">MPL3356_90144</name>
</gene>
<organism evidence="11 12">
    <name type="scientific">Mesorhizobium plurifarium</name>
    <dbReference type="NCBI Taxonomy" id="69974"/>
    <lineage>
        <taxon>Bacteria</taxon>
        <taxon>Pseudomonadati</taxon>
        <taxon>Pseudomonadota</taxon>
        <taxon>Alphaproteobacteria</taxon>
        <taxon>Hyphomicrobiales</taxon>
        <taxon>Phyllobacteriaceae</taxon>
        <taxon>Mesorhizobium</taxon>
    </lineage>
</organism>
<evidence type="ECO:0000256" key="8">
    <source>
        <dbReference type="HAMAP-Rule" id="MF_00484"/>
    </source>
</evidence>
<evidence type="ECO:0000256" key="3">
    <source>
        <dbReference type="ARBA" id="ARBA00004964"/>
    </source>
</evidence>
<evidence type="ECO:0000256" key="6">
    <source>
        <dbReference type="ARBA" id="ARBA00022679"/>
    </source>
</evidence>
<dbReference type="InterPro" id="IPR011835">
    <property type="entry name" value="GS/SS"/>
</dbReference>
<evidence type="ECO:0000259" key="9">
    <source>
        <dbReference type="Pfam" id="PF00534"/>
    </source>
</evidence>
<keyword evidence="6 8" id="KW-0808">Transferase</keyword>
<dbReference type="EC" id="2.4.1.21" evidence="8"/>
<accession>A0A090EF60</accession>
<proteinExistence type="inferred from homology"/>
<dbReference type="SUPFAM" id="SSF53756">
    <property type="entry name" value="UDP-Glycosyltransferase/glycogen phosphorylase"/>
    <property type="match status" value="1"/>
</dbReference>
<evidence type="ECO:0000313" key="11">
    <source>
        <dbReference type="EMBL" id="CDX29017.1"/>
    </source>
</evidence>
<comment type="catalytic activity">
    <reaction evidence="1 8">
        <text>[(1-&gt;4)-alpha-D-glucosyl](n) + ADP-alpha-D-glucose = [(1-&gt;4)-alpha-D-glucosyl](n+1) + ADP + H(+)</text>
        <dbReference type="Rhea" id="RHEA:18189"/>
        <dbReference type="Rhea" id="RHEA-COMP:9584"/>
        <dbReference type="Rhea" id="RHEA-COMP:9587"/>
        <dbReference type="ChEBI" id="CHEBI:15378"/>
        <dbReference type="ChEBI" id="CHEBI:15444"/>
        <dbReference type="ChEBI" id="CHEBI:57498"/>
        <dbReference type="ChEBI" id="CHEBI:456216"/>
        <dbReference type="EC" id="2.4.1.21"/>
    </reaction>
</comment>
<dbReference type="GO" id="GO:0004373">
    <property type="term" value="F:alpha-1,4-glucan glucosyltransferase (UDP-glucose donor) activity"/>
    <property type="evidence" value="ECO:0007669"/>
    <property type="project" value="InterPro"/>
</dbReference>
<dbReference type="PANTHER" id="PTHR45825:SF11">
    <property type="entry name" value="ALPHA AMYLASE DOMAIN-CONTAINING PROTEIN"/>
    <property type="match status" value="1"/>
</dbReference>
<dbReference type="NCBIfam" id="TIGR02095">
    <property type="entry name" value="glgA"/>
    <property type="match status" value="1"/>
</dbReference>
<dbReference type="Proteomes" id="UP000045285">
    <property type="component" value="Unassembled WGS sequence"/>
</dbReference>
<dbReference type="NCBIfam" id="NF001899">
    <property type="entry name" value="PRK00654.1-2"/>
    <property type="match status" value="1"/>
</dbReference>
<comment type="pathway">
    <text evidence="3 8">Glycan biosynthesis; glycogen biosynthesis.</text>
</comment>
<dbReference type="HAMAP" id="MF_00484">
    <property type="entry name" value="Glycogen_synth"/>
    <property type="match status" value="1"/>
</dbReference>
<keyword evidence="5 8" id="KW-0328">Glycosyltransferase</keyword>
<reference evidence="12" key="1">
    <citation type="submission" date="2014-08" db="EMBL/GenBank/DDBJ databases">
        <authorList>
            <person name="Moulin L."/>
        </authorList>
    </citation>
    <scope>NUCLEOTIDE SEQUENCE [LARGE SCALE GENOMIC DNA]</scope>
</reference>
<dbReference type="UniPathway" id="UPA00164"/>
<feature type="domain" description="Glycosyl transferase family 1" evidence="9">
    <location>
        <begin position="286"/>
        <end position="448"/>
    </location>
</feature>
<comment type="similarity">
    <text evidence="4 8">Belongs to the glycosyltransferase 1 family. Bacterial/plant glycogen synthase subfamily.</text>
</comment>
<dbReference type="CDD" id="cd03791">
    <property type="entry name" value="GT5_Glycogen_synthase_DULL1-like"/>
    <property type="match status" value="1"/>
</dbReference>